<evidence type="ECO:0000256" key="2">
    <source>
        <dbReference type="ARBA" id="ARBA00045690"/>
    </source>
</evidence>
<dbReference type="Pfam" id="PF05686">
    <property type="entry name" value="Glyco_transf_90"/>
    <property type="match status" value="1"/>
</dbReference>
<feature type="chain" id="PRO_5019519909" evidence="3">
    <location>
        <begin position="19"/>
        <end position="465"/>
    </location>
</feature>
<proteinExistence type="predicted"/>
<dbReference type="InterPro" id="IPR006598">
    <property type="entry name" value="CAP10"/>
</dbReference>
<dbReference type="AlphaFoldDB" id="A0A443S7W3"/>
<keyword evidence="3" id="KW-0732">Signal</keyword>
<evidence type="ECO:0000256" key="1">
    <source>
        <dbReference type="ARBA" id="ARBA00004319"/>
    </source>
</evidence>
<keyword evidence="6" id="KW-1185">Reference proteome</keyword>
<dbReference type="STRING" id="299467.A0A443S7W3"/>
<dbReference type="PANTHER" id="PTHR12203:SF122">
    <property type="entry name" value="GLYCOSYL TRANSFERASE CAP10 DOMAIN-CONTAINING PROTEIN"/>
    <property type="match status" value="1"/>
</dbReference>
<evidence type="ECO:0000259" key="4">
    <source>
        <dbReference type="SMART" id="SM00672"/>
    </source>
</evidence>
<dbReference type="Proteomes" id="UP000288716">
    <property type="component" value="Unassembled WGS sequence"/>
</dbReference>
<evidence type="ECO:0000313" key="6">
    <source>
        <dbReference type="Proteomes" id="UP000288716"/>
    </source>
</evidence>
<dbReference type="VEuPathDB" id="VectorBase:LDEU008391"/>
<organism evidence="5 6">
    <name type="scientific">Leptotrombidium deliense</name>
    <dbReference type="NCBI Taxonomy" id="299467"/>
    <lineage>
        <taxon>Eukaryota</taxon>
        <taxon>Metazoa</taxon>
        <taxon>Ecdysozoa</taxon>
        <taxon>Arthropoda</taxon>
        <taxon>Chelicerata</taxon>
        <taxon>Arachnida</taxon>
        <taxon>Acari</taxon>
        <taxon>Acariformes</taxon>
        <taxon>Trombidiformes</taxon>
        <taxon>Prostigmata</taxon>
        <taxon>Anystina</taxon>
        <taxon>Parasitengona</taxon>
        <taxon>Trombiculoidea</taxon>
        <taxon>Trombiculidae</taxon>
        <taxon>Leptotrombidium</taxon>
    </lineage>
</organism>
<evidence type="ECO:0000256" key="3">
    <source>
        <dbReference type="SAM" id="SignalP"/>
    </source>
</evidence>
<dbReference type="GO" id="GO:0005788">
    <property type="term" value="C:endoplasmic reticulum lumen"/>
    <property type="evidence" value="ECO:0007669"/>
    <property type="project" value="UniProtKB-SubCell"/>
</dbReference>
<sequence>MHVFVIYSLLFIPLISEASVKQFEIYGPGWDSPELIFPSRYFFIRQFSEKTVSRVEIVERKLYKVGRGCRVWIQLFNETQFDNRLIIVRYKLITDRCSNGILIRVYGDRDDDLIAEKETAAPVYAEECSCQNHNWYKLMKCDSNAKMYSQIFKDLRKCYGEYVGFAQFMDEMLISLMKKVHIQDTQFIVNLGDWPLSDGRDNILMPVFSWCGSEDTFDIVLPTYETTESVLNMQGRISLDILSAFGKQNTPLFEEKQSKLFWRGRDSNRLRLNLIEMSKKYPKLIDAALTNFFFFRDEIDKYGPKVSHSNFYEFFNYKYQINVDGTVAAYRMPNLLAGTSLVLKPKSKFYEHFYHLLEPGVHYIEVDQNLDDLLPILRQLIRGKGYSGSKQIPTTIEQQKIIIANARNFILENVLPSNIYCYYYKALSEYSSLLKDNLEVDNEMEVIFKTSDVKCNCENSIKDEL</sequence>
<accession>A0A443S7W3</accession>
<dbReference type="SMART" id="SM00672">
    <property type="entry name" value="CAP10"/>
    <property type="match status" value="1"/>
</dbReference>
<comment type="function">
    <text evidence="2">Protein O-glucosyltransferase. Catalyzes the reaction that attaches glucose through an O-glycosidic linkage to a conserved serine residue found in the consensus sequence C-X-S-X-[PA]-C in epidermal growth factor-like repeats. Regulates Notch signaling by glucosylating Notch in the ER, glucosylation is required for the correct folding and cleavage of Notch.</text>
</comment>
<protein>
    <submittedName>
        <fullName evidence="5">KDEL motif-containing protein 1-like protein</fullName>
    </submittedName>
</protein>
<dbReference type="EMBL" id="NCKV01006105">
    <property type="protein sequence ID" value="RWS23649.1"/>
    <property type="molecule type" value="Genomic_DNA"/>
</dbReference>
<feature type="signal peptide" evidence="3">
    <location>
        <begin position="1"/>
        <end position="18"/>
    </location>
</feature>
<dbReference type="GO" id="GO:0046527">
    <property type="term" value="F:glucosyltransferase activity"/>
    <property type="evidence" value="ECO:0007669"/>
    <property type="project" value="TreeGrafter"/>
</dbReference>
<comment type="subcellular location">
    <subcellularLocation>
        <location evidence="1">Endoplasmic reticulum lumen</location>
    </subcellularLocation>
</comment>
<dbReference type="InterPro" id="IPR051091">
    <property type="entry name" value="O-Glucosyltr/Glycosyltrsf_90"/>
</dbReference>
<name>A0A443S7W3_9ACAR</name>
<dbReference type="PANTHER" id="PTHR12203">
    <property type="entry name" value="KDEL LYS-ASP-GLU-LEU CONTAINING - RELATED"/>
    <property type="match status" value="1"/>
</dbReference>
<feature type="domain" description="Glycosyl transferase CAP10" evidence="4">
    <location>
        <begin position="181"/>
        <end position="437"/>
    </location>
</feature>
<comment type="caution">
    <text evidence="5">The sequence shown here is derived from an EMBL/GenBank/DDBJ whole genome shotgun (WGS) entry which is preliminary data.</text>
</comment>
<evidence type="ECO:0000313" key="5">
    <source>
        <dbReference type="EMBL" id="RWS23649.1"/>
    </source>
</evidence>
<dbReference type="OrthoDB" id="541052at2759"/>
<reference evidence="5 6" key="1">
    <citation type="journal article" date="2018" name="Gigascience">
        <title>Genomes of trombidid mites reveal novel predicted allergens and laterally-transferred genes associated with secondary metabolism.</title>
        <authorList>
            <person name="Dong X."/>
            <person name="Chaisiri K."/>
            <person name="Xia D."/>
            <person name="Armstrong S.D."/>
            <person name="Fang Y."/>
            <person name="Donnelly M.J."/>
            <person name="Kadowaki T."/>
            <person name="McGarry J.W."/>
            <person name="Darby A.C."/>
            <person name="Makepeace B.L."/>
        </authorList>
    </citation>
    <scope>NUCLEOTIDE SEQUENCE [LARGE SCALE GENOMIC DNA]</scope>
    <source>
        <strain evidence="5">UoL-UT</strain>
    </source>
</reference>
<gene>
    <name evidence="5" type="ORF">B4U80_09119</name>
</gene>